<feature type="chain" id="PRO_5004741589" description="Tat pathway signal protein" evidence="1">
    <location>
        <begin position="30"/>
        <end position="145"/>
    </location>
</feature>
<evidence type="ECO:0000313" key="3">
    <source>
        <dbReference type="Proteomes" id="UP000018542"/>
    </source>
</evidence>
<gene>
    <name evidence="2" type="ORF">W911_06350</name>
</gene>
<keyword evidence="1" id="KW-0732">Signal</keyword>
<name>V5SDF4_9HYPH</name>
<dbReference type="AlphaFoldDB" id="V5SDF4"/>
<dbReference type="Proteomes" id="UP000018542">
    <property type="component" value="Chromosome"/>
</dbReference>
<evidence type="ECO:0000313" key="2">
    <source>
        <dbReference type="EMBL" id="AHB48090.1"/>
    </source>
</evidence>
<dbReference type="RefSeq" id="WP_023786664.1">
    <property type="nucleotide sequence ID" value="NC_022997.1"/>
</dbReference>
<dbReference type="OrthoDB" id="7707524at2"/>
<keyword evidence="3" id="KW-1185">Reference proteome</keyword>
<evidence type="ECO:0008006" key="4">
    <source>
        <dbReference type="Google" id="ProtNLM"/>
    </source>
</evidence>
<sequence length="145" mass="15640">MTLFTRTRGSALGIVALATLSLAGFPAAAQESGLSVELNKLEAQGSGCRAYLVVNNDSPTEYESLKLDLVLFQKNGVIGRRFAMDLAPLKPKKRTVKLFDLDNKCDEIGSFLINDVMECKGPASAIEDCLGRLSVKSLTDVELSK</sequence>
<dbReference type="EMBL" id="CP006912">
    <property type="protein sequence ID" value="AHB48090.1"/>
    <property type="molecule type" value="Genomic_DNA"/>
</dbReference>
<evidence type="ECO:0000256" key="1">
    <source>
        <dbReference type="SAM" id="SignalP"/>
    </source>
</evidence>
<dbReference type="HOGENOM" id="CLU_133199_0_0_5"/>
<proteinExistence type="predicted"/>
<dbReference type="STRING" id="1029756.W911_06350"/>
<accession>V5SDF4</accession>
<dbReference type="KEGG" id="hni:W911_06350"/>
<organism evidence="2 3">
    <name type="scientific">Hyphomicrobium nitrativorans NL23</name>
    <dbReference type="NCBI Taxonomy" id="1029756"/>
    <lineage>
        <taxon>Bacteria</taxon>
        <taxon>Pseudomonadati</taxon>
        <taxon>Pseudomonadota</taxon>
        <taxon>Alphaproteobacteria</taxon>
        <taxon>Hyphomicrobiales</taxon>
        <taxon>Hyphomicrobiaceae</taxon>
        <taxon>Hyphomicrobium</taxon>
    </lineage>
</organism>
<reference evidence="2 3" key="1">
    <citation type="journal article" date="2014" name="Genome Announc.">
        <title>Complete Genome Sequence of Hyphomicrobium nitrativorans Strain NL23, a Denitrifying Bacterium Isolated from Biofilm of a Methanol-Fed Denitrification System Treating Seawater at the Montreal Biodome.</title>
        <authorList>
            <person name="Martineau C."/>
            <person name="Villeneuve C."/>
            <person name="Mauffrey F."/>
            <person name="Villemur R."/>
        </authorList>
    </citation>
    <scope>NUCLEOTIDE SEQUENCE [LARGE SCALE GENOMIC DNA]</scope>
    <source>
        <strain evidence="2">NL23</strain>
    </source>
</reference>
<dbReference type="PATRIC" id="fig|1029756.8.peg.1329"/>
<protein>
    <recommendedName>
        <fullName evidence="4">Tat pathway signal protein</fullName>
    </recommendedName>
</protein>
<feature type="signal peptide" evidence="1">
    <location>
        <begin position="1"/>
        <end position="29"/>
    </location>
</feature>